<dbReference type="OrthoDB" id="5149997at2"/>
<evidence type="ECO:0000313" key="2">
    <source>
        <dbReference type="Proteomes" id="UP000325827"/>
    </source>
</evidence>
<organism evidence="1 2">
    <name type="scientific">Microbacterium rhizomatis</name>
    <dbReference type="NCBI Taxonomy" id="1631477"/>
    <lineage>
        <taxon>Bacteria</taxon>
        <taxon>Bacillati</taxon>
        <taxon>Actinomycetota</taxon>
        <taxon>Actinomycetes</taxon>
        <taxon>Micrococcales</taxon>
        <taxon>Microbacteriaceae</taxon>
        <taxon>Microbacterium</taxon>
    </lineage>
</organism>
<name>A0A5J5IWA6_9MICO</name>
<keyword evidence="2" id="KW-1185">Reference proteome</keyword>
<dbReference type="Proteomes" id="UP000325827">
    <property type="component" value="Unassembled WGS sequence"/>
</dbReference>
<evidence type="ECO:0000313" key="1">
    <source>
        <dbReference type="EMBL" id="KAA9104994.1"/>
    </source>
</evidence>
<protein>
    <submittedName>
        <fullName evidence="1">Uncharacterized protein</fullName>
    </submittedName>
</protein>
<dbReference type="EMBL" id="VYSA01000006">
    <property type="protein sequence ID" value="KAA9104994.1"/>
    <property type="molecule type" value="Genomic_DNA"/>
</dbReference>
<gene>
    <name evidence="1" type="ORF">F6B43_18270</name>
</gene>
<comment type="caution">
    <text evidence="1">The sequence shown here is derived from an EMBL/GenBank/DDBJ whole genome shotgun (WGS) entry which is preliminary data.</text>
</comment>
<accession>A0A5J5IWA6</accession>
<proteinExistence type="predicted"/>
<dbReference type="RefSeq" id="WP_150450453.1">
    <property type="nucleotide sequence ID" value="NZ_VYSA01000006.1"/>
</dbReference>
<sequence length="112" mass="12587">MPDLLKTKDVKARKPHSCETCNMTAIQPGETYSRDTYVYDGRIYDWVQCAACSALCGIVFAWAAYPDEGVGRDDYTEWAREVAADDTLEGERARWYLARTGQPTDHVDGSRG</sequence>
<dbReference type="AlphaFoldDB" id="A0A5J5IWA6"/>
<reference evidence="2" key="1">
    <citation type="submission" date="2019-09" db="EMBL/GenBank/DDBJ databases">
        <title>Mumia zhuanghuii sp. nov. isolated from the intestinal contents of plateau pika (Ochotona curzoniae) in the Qinghai-Tibet plateau of China.</title>
        <authorList>
            <person name="Tian Z."/>
        </authorList>
    </citation>
    <scope>NUCLEOTIDE SEQUENCE [LARGE SCALE GENOMIC DNA]</scope>
    <source>
        <strain evidence="2">JCM 30598</strain>
    </source>
</reference>